<accession>A0A2P2K5M2</accession>
<dbReference type="GO" id="GO:0005886">
    <property type="term" value="C:plasma membrane"/>
    <property type="evidence" value="ECO:0007669"/>
    <property type="project" value="TreeGrafter"/>
</dbReference>
<name>A0A2P2K5M2_RHIMU</name>
<dbReference type="GO" id="GO:0005337">
    <property type="term" value="F:nucleoside transmembrane transporter activity"/>
    <property type="evidence" value="ECO:0007669"/>
    <property type="project" value="InterPro"/>
</dbReference>
<comment type="similarity">
    <text evidence="2">Belongs to the SLC29A/ENT transporter (TC 2.A.57) family.</text>
</comment>
<dbReference type="PANTHER" id="PTHR10332">
    <property type="entry name" value="EQUILIBRATIVE NUCLEOSIDE TRANSPORTER"/>
    <property type="match status" value="1"/>
</dbReference>
<evidence type="ECO:0000256" key="5">
    <source>
        <dbReference type="ARBA" id="ARBA00022989"/>
    </source>
</evidence>
<evidence type="ECO:0000256" key="1">
    <source>
        <dbReference type="ARBA" id="ARBA00004141"/>
    </source>
</evidence>
<dbReference type="EMBL" id="GGEC01020551">
    <property type="protein sequence ID" value="MBX01035.1"/>
    <property type="molecule type" value="Transcribed_RNA"/>
</dbReference>
<keyword evidence="6 7" id="KW-0472">Membrane</keyword>
<reference evidence="9" key="1">
    <citation type="submission" date="2018-02" db="EMBL/GenBank/DDBJ databases">
        <title>Rhizophora mucronata_Transcriptome.</title>
        <authorList>
            <person name="Meera S.P."/>
            <person name="Sreeshan A."/>
            <person name="Augustine A."/>
        </authorList>
    </citation>
    <scope>NUCLEOTIDE SEQUENCE</scope>
    <source>
        <tissue evidence="9">Leaf</tissue>
    </source>
</reference>
<evidence type="ECO:0000256" key="2">
    <source>
        <dbReference type="ARBA" id="ARBA00007965"/>
    </source>
</evidence>
<organism evidence="9">
    <name type="scientific">Rhizophora mucronata</name>
    <name type="common">Asiatic mangrove</name>
    <dbReference type="NCBI Taxonomy" id="61149"/>
    <lineage>
        <taxon>Eukaryota</taxon>
        <taxon>Viridiplantae</taxon>
        <taxon>Streptophyta</taxon>
        <taxon>Embryophyta</taxon>
        <taxon>Tracheophyta</taxon>
        <taxon>Spermatophyta</taxon>
        <taxon>Magnoliopsida</taxon>
        <taxon>eudicotyledons</taxon>
        <taxon>Gunneridae</taxon>
        <taxon>Pentapetalae</taxon>
        <taxon>rosids</taxon>
        <taxon>fabids</taxon>
        <taxon>Malpighiales</taxon>
        <taxon>Rhizophoraceae</taxon>
        <taxon>Rhizophora</taxon>
    </lineage>
</organism>
<comment type="subcellular location">
    <subcellularLocation>
        <location evidence="1">Membrane</location>
        <topology evidence="1">Multi-pass membrane protein</topology>
    </subcellularLocation>
</comment>
<dbReference type="PANTHER" id="PTHR10332:SF30">
    <property type="entry name" value="EQUILIBRATIVE NUCLEOTIDE TRANSPORTER 2"/>
    <property type="match status" value="1"/>
</dbReference>
<proteinExistence type="inferred from homology"/>
<evidence type="ECO:0000256" key="4">
    <source>
        <dbReference type="ARBA" id="ARBA00022692"/>
    </source>
</evidence>
<keyword evidence="4 7" id="KW-0812">Transmembrane</keyword>
<dbReference type="AlphaFoldDB" id="A0A2P2K5M2"/>
<protein>
    <submittedName>
        <fullName evidence="8">Uncharacterized protein MANES_13G152900</fullName>
    </submittedName>
</protein>
<evidence type="ECO:0000313" key="9">
    <source>
        <dbReference type="EMBL" id="MBX01035.1"/>
    </source>
</evidence>
<feature type="transmembrane region" description="Helical" evidence="7">
    <location>
        <begin position="110"/>
        <end position="128"/>
    </location>
</feature>
<dbReference type="EMBL" id="GGEC01020547">
    <property type="protein sequence ID" value="MBX01031.1"/>
    <property type="molecule type" value="Transcribed_RNA"/>
</dbReference>
<dbReference type="InterPro" id="IPR002259">
    <property type="entry name" value="Eqnu_transpt"/>
</dbReference>
<evidence type="ECO:0000313" key="8">
    <source>
        <dbReference type="EMBL" id="MBX01031.1"/>
    </source>
</evidence>
<feature type="transmembrane region" description="Helical" evidence="7">
    <location>
        <begin position="23"/>
        <end position="48"/>
    </location>
</feature>
<keyword evidence="5 7" id="KW-1133">Transmembrane helix</keyword>
<sequence>MPKTEFAIAIGLHLLKEAYDPHVFIVILGTYSLFASFELLCVLLYAYVFPKLPIVKYYSSKAASEGSKTVSADLAAGGVQLLPLEEELENPKQLGQLSNRKLLMEDIDHAIDLFLIHLLTLSIFNWILI</sequence>
<evidence type="ECO:0000256" key="3">
    <source>
        <dbReference type="ARBA" id="ARBA00022448"/>
    </source>
</evidence>
<keyword evidence="3" id="KW-0813">Transport</keyword>
<evidence type="ECO:0000256" key="7">
    <source>
        <dbReference type="SAM" id="Phobius"/>
    </source>
</evidence>
<evidence type="ECO:0000256" key="6">
    <source>
        <dbReference type="ARBA" id="ARBA00023136"/>
    </source>
</evidence>